<dbReference type="RefSeq" id="WP_121897078.1">
    <property type="nucleotide sequence ID" value="NZ_RCNT01000002.1"/>
</dbReference>
<keyword evidence="1" id="KW-0472">Membrane</keyword>
<accession>A0A3L9YA86</accession>
<dbReference type="GO" id="GO:0016301">
    <property type="term" value="F:kinase activity"/>
    <property type="evidence" value="ECO:0007669"/>
    <property type="project" value="UniProtKB-KW"/>
</dbReference>
<evidence type="ECO:0000313" key="3">
    <source>
        <dbReference type="Proteomes" id="UP000281343"/>
    </source>
</evidence>
<keyword evidence="1" id="KW-1133">Transmembrane helix</keyword>
<dbReference type="OrthoDB" id="7819947at2"/>
<comment type="caution">
    <text evidence="2">The sequence shown here is derived from an EMBL/GenBank/DDBJ whole genome shotgun (WGS) entry which is preliminary data.</text>
</comment>
<sequence length="153" mass="16483">MTSGRWLAIAIIVTTAVFGAFLWYFQTRAYYEPVALSALPVTLADGTVIPLDVTDFDGIDADSSPLRFRACFTVDEAALALLAEAAPPTDPAPLIAPAWFECYNAVRIGEAIEAGEAIAVLSRHEIARGVDRIIAAYPDGRGFAWHQLNGTLE</sequence>
<evidence type="ECO:0000313" key="2">
    <source>
        <dbReference type="EMBL" id="RMA43143.1"/>
    </source>
</evidence>
<proteinExistence type="predicted"/>
<gene>
    <name evidence="2" type="ORF">D9R08_05815</name>
</gene>
<dbReference type="Proteomes" id="UP000281343">
    <property type="component" value="Unassembled WGS sequence"/>
</dbReference>
<keyword evidence="2" id="KW-0808">Transferase</keyword>
<organism evidence="2 3">
    <name type="scientific">Rhodophyticola porphyridii</name>
    <dbReference type="NCBI Taxonomy" id="1852017"/>
    <lineage>
        <taxon>Bacteria</taxon>
        <taxon>Pseudomonadati</taxon>
        <taxon>Pseudomonadota</taxon>
        <taxon>Alphaproteobacteria</taxon>
        <taxon>Rhodobacterales</taxon>
        <taxon>Roseobacteraceae</taxon>
        <taxon>Rhodophyticola</taxon>
    </lineage>
</organism>
<keyword evidence="2" id="KW-0418">Kinase</keyword>
<keyword evidence="3" id="KW-1185">Reference proteome</keyword>
<dbReference type="AlphaFoldDB" id="A0A3L9YA86"/>
<name>A0A3L9YA86_9RHOB</name>
<protein>
    <submittedName>
        <fullName evidence="2">Histidine kinase</fullName>
    </submittedName>
</protein>
<reference evidence="2 3" key="1">
    <citation type="submission" date="2018-10" db="EMBL/GenBank/DDBJ databases">
        <authorList>
            <person name="Jung H.S."/>
            <person name="Jeon C.O."/>
        </authorList>
    </citation>
    <scope>NUCLEOTIDE SEQUENCE [LARGE SCALE GENOMIC DNA]</scope>
    <source>
        <strain evidence="2 3">MA-7-27</strain>
    </source>
</reference>
<feature type="transmembrane region" description="Helical" evidence="1">
    <location>
        <begin position="6"/>
        <end position="25"/>
    </location>
</feature>
<evidence type="ECO:0000256" key="1">
    <source>
        <dbReference type="SAM" id="Phobius"/>
    </source>
</evidence>
<dbReference type="EMBL" id="RCNT01000002">
    <property type="protein sequence ID" value="RMA43143.1"/>
    <property type="molecule type" value="Genomic_DNA"/>
</dbReference>
<dbReference type="InterPro" id="IPR045616">
    <property type="entry name" value="DUF6446"/>
</dbReference>
<dbReference type="Pfam" id="PF20044">
    <property type="entry name" value="DUF6446"/>
    <property type="match status" value="1"/>
</dbReference>
<keyword evidence="1" id="KW-0812">Transmembrane</keyword>